<dbReference type="InterPro" id="IPR007607">
    <property type="entry name" value="BacA/B"/>
</dbReference>
<evidence type="ECO:0000313" key="2">
    <source>
        <dbReference type="EMBL" id="ADC35815.1"/>
    </source>
</evidence>
<accession>E3T671</accession>
<dbReference type="EMBL" id="GU260700">
    <property type="protein sequence ID" value="ADC35815.1"/>
    <property type="molecule type" value="Genomic_DNA"/>
</dbReference>
<reference evidence="2" key="2">
    <citation type="journal article" date="2010" name="Appl. Environ. Microbiol.">
        <title>Comparative analysis of acidobacterial genomic fragments from terrestrial and aquatic metagenomic libraries, with emphasis on acidobacteria subdivision 6.</title>
        <authorList>
            <person name="Kielak A.M."/>
            <person name="van Veen J.A."/>
            <person name="Kowalchuk G.A."/>
        </authorList>
    </citation>
    <scope>NUCLEOTIDE SEQUENCE</scope>
</reference>
<proteinExistence type="inferred from homology"/>
<dbReference type="PANTHER" id="PTHR35024:SF4">
    <property type="entry name" value="POLYMER-FORMING CYTOSKELETAL PROTEIN"/>
    <property type="match status" value="1"/>
</dbReference>
<dbReference type="PANTHER" id="PTHR35024">
    <property type="entry name" value="HYPOTHETICAL CYTOSOLIC PROTEIN"/>
    <property type="match status" value="1"/>
</dbReference>
<protein>
    <recommendedName>
        <fullName evidence="3">Cell shape determination protein CcmA</fullName>
    </recommendedName>
</protein>
<evidence type="ECO:0008006" key="3">
    <source>
        <dbReference type="Google" id="ProtNLM"/>
    </source>
</evidence>
<name>E3T671_9BACT</name>
<organism evidence="2">
    <name type="scientific">uncultured bacterium 66</name>
    <dbReference type="NCBI Taxonomy" id="698391"/>
    <lineage>
        <taxon>Bacteria</taxon>
        <taxon>environmental samples</taxon>
    </lineage>
</organism>
<sequence length="117" mass="11937">MERPAEIGASIVIKGDVSAQEDIIISGRVEGSISVEDHSVTVKPGAELVADIDARTILIGGQVMGTLSASGAIELQPSADVEGELTASALRLADGAVFNGKAHTTQARDTAKLQLAS</sequence>
<comment type="similarity">
    <text evidence="1">Belongs to the bactofilin family.</text>
</comment>
<dbReference type="AlphaFoldDB" id="E3T671"/>
<evidence type="ECO:0000256" key="1">
    <source>
        <dbReference type="ARBA" id="ARBA00044755"/>
    </source>
</evidence>
<dbReference type="Pfam" id="PF04519">
    <property type="entry name" value="Bactofilin"/>
    <property type="match status" value="1"/>
</dbReference>
<reference evidence="2" key="1">
    <citation type="submission" date="2009-12" db="EMBL/GenBank/DDBJ databases">
        <authorList>
            <person name="Kielak A."/>
            <person name="van Veen J.A."/>
            <person name="Kowalchuk G.A."/>
        </authorList>
    </citation>
    <scope>NUCLEOTIDE SEQUENCE</scope>
</reference>